<reference evidence="2" key="1">
    <citation type="submission" date="2015-04" db="UniProtKB">
        <authorList>
            <consortium name="EnsemblPlants"/>
        </authorList>
    </citation>
    <scope>IDENTIFICATION</scope>
</reference>
<evidence type="ECO:0000313" key="2">
    <source>
        <dbReference type="EnsemblPlants" id="OGLUM03G27000.1"/>
    </source>
</evidence>
<reference evidence="2" key="2">
    <citation type="submission" date="2018-05" db="EMBL/GenBank/DDBJ databases">
        <title>OgluRS3 (Oryza glumaepatula Reference Sequence Version 3).</title>
        <authorList>
            <person name="Zhang J."/>
            <person name="Kudrna D."/>
            <person name="Lee S."/>
            <person name="Talag J."/>
            <person name="Welchert J."/>
            <person name="Wing R.A."/>
        </authorList>
    </citation>
    <scope>NUCLEOTIDE SEQUENCE [LARGE SCALE GENOMIC DNA]</scope>
</reference>
<dbReference type="AlphaFoldDB" id="A0A0D9ZAL0"/>
<sequence length="147" mass="16271">MGVLFPRKRPIRPSLHSLARRSRRAASRACRQPGSERSHRAASTTSPPPHFLPPKEKLRVRPLLLIAASSSAAGRRRRLPSIAGSLRRPPSDPSAARLLFHWEVLVLSVEPIFFVGFLPHALSSSVLSVELSDNSTQAELWLNLVAY</sequence>
<dbReference type="Gramene" id="OGLUM03G27000.1">
    <property type="protein sequence ID" value="OGLUM03G27000.1"/>
    <property type="gene ID" value="OGLUM03G27000"/>
</dbReference>
<accession>A0A0D9ZAL0</accession>
<evidence type="ECO:0000256" key="1">
    <source>
        <dbReference type="SAM" id="MobiDB-lite"/>
    </source>
</evidence>
<dbReference type="EnsemblPlants" id="OGLUM03G27000.1">
    <property type="protein sequence ID" value="OGLUM03G27000.1"/>
    <property type="gene ID" value="OGLUM03G27000"/>
</dbReference>
<organism evidence="2">
    <name type="scientific">Oryza glumipatula</name>
    <dbReference type="NCBI Taxonomy" id="40148"/>
    <lineage>
        <taxon>Eukaryota</taxon>
        <taxon>Viridiplantae</taxon>
        <taxon>Streptophyta</taxon>
        <taxon>Embryophyta</taxon>
        <taxon>Tracheophyta</taxon>
        <taxon>Spermatophyta</taxon>
        <taxon>Magnoliopsida</taxon>
        <taxon>Liliopsida</taxon>
        <taxon>Poales</taxon>
        <taxon>Poaceae</taxon>
        <taxon>BOP clade</taxon>
        <taxon>Oryzoideae</taxon>
        <taxon>Oryzeae</taxon>
        <taxon>Oryzinae</taxon>
        <taxon>Oryza</taxon>
    </lineage>
</organism>
<evidence type="ECO:0000313" key="3">
    <source>
        <dbReference type="Proteomes" id="UP000026961"/>
    </source>
</evidence>
<feature type="compositionally biased region" description="Basic residues" evidence="1">
    <location>
        <begin position="1"/>
        <end position="11"/>
    </location>
</feature>
<protein>
    <submittedName>
        <fullName evidence="2">Uncharacterized protein</fullName>
    </submittedName>
</protein>
<dbReference type="Proteomes" id="UP000026961">
    <property type="component" value="Chromosome 3"/>
</dbReference>
<dbReference type="HOGENOM" id="CLU_1780326_0_0_1"/>
<proteinExistence type="predicted"/>
<name>A0A0D9ZAL0_9ORYZ</name>
<keyword evidence="3" id="KW-1185">Reference proteome</keyword>
<feature type="region of interest" description="Disordered" evidence="1">
    <location>
        <begin position="1"/>
        <end position="55"/>
    </location>
</feature>